<reference evidence="3" key="1">
    <citation type="submission" date="2024-09" db="EMBL/GenBank/DDBJ databases">
        <authorList>
            <person name="Sun Q."/>
        </authorList>
    </citation>
    <scope>NUCLEOTIDE SEQUENCE [LARGE SCALE GENOMIC DNA]</scope>
    <source>
        <strain evidence="3">JCM 31273</strain>
    </source>
</reference>
<proteinExistence type="predicted"/>
<dbReference type="AlphaFoldDB" id="A0ABD5MX89"/>
<evidence type="ECO:0000313" key="3">
    <source>
        <dbReference type="EMBL" id="MFB9825862.1"/>
    </source>
</evidence>
<organism evidence="3 4">
    <name type="scientific">Halobaculum roseum</name>
    <dbReference type="NCBI Taxonomy" id="2175149"/>
    <lineage>
        <taxon>Archaea</taxon>
        <taxon>Methanobacteriati</taxon>
        <taxon>Methanobacteriota</taxon>
        <taxon>Stenosarchaea group</taxon>
        <taxon>Halobacteria</taxon>
        <taxon>Halobacteriales</taxon>
        <taxon>Haloferacaceae</taxon>
        <taxon>Halobaculum</taxon>
    </lineage>
</organism>
<dbReference type="RefSeq" id="WP_225935128.1">
    <property type="nucleotide sequence ID" value="NZ_CP082286.1"/>
</dbReference>
<dbReference type="GeneID" id="67211847"/>
<keyword evidence="2" id="KW-0472">Membrane</keyword>
<keyword evidence="2" id="KW-1133">Transmembrane helix</keyword>
<comment type="caution">
    <text evidence="3">The sequence shown here is derived from an EMBL/GenBank/DDBJ whole genome shotgun (WGS) entry which is preliminary data.</text>
</comment>
<name>A0ABD5MX89_9EURY</name>
<evidence type="ECO:0000313" key="4">
    <source>
        <dbReference type="Proteomes" id="UP001589595"/>
    </source>
</evidence>
<keyword evidence="2" id="KW-0812">Transmembrane</keyword>
<dbReference type="Proteomes" id="UP001589595">
    <property type="component" value="Unassembled WGS sequence"/>
</dbReference>
<evidence type="ECO:0000256" key="1">
    <source>
        <dbReference type="SAM" id="MobiDB-lite"/>
    </source>
</evidence>
<accession>A0ABD5MX89</accession>
<feature type="region of interest" description="Disordered" evidence="1">
    <location>
        <begin position="51"/>
        <end position="71"/>
    </location>
</feature>
<gene>
    <name evidence="3" type="ORF">ACFFOL_16980</name>
</gene>
<feature type="transmembrane region" description="Helical" evidence="2">
    <location>
        <begin position="22"/>
        <end position="46"/>
    </location>
</feature>
<protein>
    <submittedName>
        <fullName evidence="3">Type IV pilin</fullName>
    </submittedName>
</protein>
<sequence>MDRDATAGSTARGSAGDRDRRAAASSIGVVLLVLAAVALSATVGAATLSTAGVTEPGAGPQDPSTSEPRSAPVAAVIGLTVADGTITLTHRGGDTLDVRRLRVVIRVNGSSMRHQPPVPFFAARGFASGPTGPFNLASDHAWSAGESTTLTPAGTNRPRIRPGSTVEVTVFVGSQRLAAPTAAAT</sequence>
<keyword evidence="4" id="KW-1185">Reference proteome</keyword>
<evidence type="ECO:0000256" key="2">
    <source>
        <dbReference type="SAM" id="Phobius"/>
    </source>
</evidence>
<dbReference type="EMBL" id="JBHMAJ010000010">
    <property type="protein sequence ID" value="MFB9825862.1"/>
    <property type="molecule type" value="Genomic_DNA"/>
</dbReference>